<dbReference type="SUPFAM" id="SSF51261">
    <property type="entry name" value="Duplicated hybrid motif"/>
    <property type="match status" value="1"/>
</dbReference>
<organism evidence="9 10">
    <name type="scientific">Novosphingobium soli</name>
    <dbReference type="NCBI Taxonomy" id="574956"/>
    <lineage>
        <taxon>Bacteria</taxon>
        <taxon>Pseudomonadati</taxon>
        <taxon>Pseudomonadota</taxon>
        <taxon>Alphaproteobacteria</taxon>
        <taxon>Sphingomonadales</taxon>
        <taxon>Sphingomonadaceae</taxon>
        <taxon>Novosphingobium</taxon>
    </lineage>
</organism>
<dbReference type="InterPro" id="IPR050570">
    <property type="entry name" value="Cell_wall_metabolism_enzyme"/>
</dbReference>
<keyword evidence="10" id="KW-1185">Reference proteome</keyword>
<keyword evidence="6" id="KW-0482">Metalloprotease</keyword>
<dbReference type="InterPro" id="IPR016047">
    <property type="entry name" value="M23ase_b-sheet_dom"/>
</dbReference>
<sequence>MSKALKHDRNDHEGAALAALLRAAPPPTPAPTGASVVLAFPQRAASGAGDLPPPAPGLRARLVQGRAAVEALCRRVELAPDLASDIGSRTWWRGLATMLGLGATALAFCPDFTRVEAAAAMPLGPREREEFRSQSIAPLAYGAGSGRRMGATPRVHPLAGVPERPAIQLVSTLAQGDSLAQMLERSGLGAGDAARVAQLVAQAVPAGELAPGTPFDITLGRRPQAGAPRALESLDFRARFDLDLAIRRQAGALVLERRPIAVDATPLRIRGNVGAGLYRSARNAGAPVAAIQSYLRAVDKYLSLESDLKPGDAFDMIVSYRRSAKGERQVGELLYAGVEQGGKPRLQLVRWGKDGQMVPAGAVGQARSVPVGQPVAGRITSPYGARRHPILGYVRMHAGIDFGAAYGSPIHAVAEGVVTFAGRHGGHGNYVRLQHGGGLATGYGHMSRIAVRGGTRVRAGQVIGYVGSTGLSTGPHLHFEAYRGGRTINPAKIAIVARPQIDGRERDAFKARLRALLAVAPGAALAPLAPEQGPGQGLGQGPGQGGGEQPRREIDKLAD</sequence>
<keyword evidence="5" id="KW-0862">Zinc</keyword>
<dbReference type="GO" id="GO:0016787">
    <property type="term" value="F:hydrolase activity"/>
    <property type="evidence" value="ECO:0007669"/>
    <property type="project" value="UniProtKB-KW"/>
</dbReference>
<proteinExistence type="predicted"/>
<keyword evidence="2" id="KW-0645">Protease</keyword>
<feature type="region of interest" description="Disordered" evidence="7">
    <location>
        <begin position="527"/>
        <end position="559"/>
    </location>
</feature>
<dbReference type="InterPro" id="IPR011055">
    <property type="entry name" value="Dup_hybrid_motif"/>
</dbReference>
<feature type="compositionally biased region" description="Basic and acidic residues" evidence="7">
    <location>
        <begin position="549"/>
        <end position="559"/>
    </location>
</feature>
<dbReference type="EC" id="3.4.24.-" evidence="9"/>
<dbReference type="Pfam" id="PF01551">
    <property type="entry name" value="Peptidase_M23"/>
    <property type="match status" value="1"/>
</dbReference>
<evidence type="ECO:0000313" key="9">
    <source>
        <dbReference type="EMBL" id="MFC0206247.1"/>
    </source>
</evidence>
<keyword evidence="3" id="KW-0479">Metal-binding</keyword>
<protein>
    <submittedName>
        <fullName evidence="9">M23 family metallopeptidase</fullName>
        <ecNumber evidence="9">3.4.24.-</ecNumber>
    </submittedName>
</protein>
<evidence type="ECO:0000256" key="2">
    <source>
        <dbReference type="ARBA" id="ARBA00022670"/>
    </source>
</evidence>
<evidence type="ECO:0000256" key="6">
    <source>
        <dbReference type="ARBA" id="ARBA00023049"/>
    </source>
</evidence>
<reference evidence="9 10" key="1">
    <citation type="submission" date="2024-09" db="EMBL/GenBank/DDBJ databases">
        <authorList>
            <person name="Sun Q."/>
            <person name="Mori K."/>
        </authorList>
    </citation>
    <scope>NUCLEOTIDE SEQUENCE [LARGE SCALE GENOMIC DNA]</scope>
    <source>
        <strain evidence="9 10">CCM 7706</strain>
    </source>
</reference>
<evidence type="ECO:0000256" key="7">
    <source>
        <dbReference type="SAM" id="MobiDB-lite"/>
    </source>
</evidence>
<dbReference type="PANTHER" id="PTHR21666:SF288">
    <property type="entry name" value="CELL DIVISION PROTEIN YTFB"/>
    <property type="match status" value="1"/>
</dbReference>
<evidence type="ECO:0000256" key="1">
    <source>
        <dbReference type="ARBA" id="ARBA00001947"/>
    </source>
</evidence>
<evidence type="ECO:0000313" key="10">
    <source>
        <dbReference type="Proteomes" id="UP001589798"/>
    </source>
</evidence>
<dbReference type="CDD" id="cd12797">
    <property type="entry name" value="M23_peptidase"/>
    <property type="match status" value="1"/>
</dbReference>
<comment type="cofactor">
    <cofactor evidence="1">
        <name>Zn(2+)</name>
        <dbReference type="ChEBI" id="CHEBI:29105"/>
    </cofactor>
</comment>
<name>A0ABV6D0R6_9SPHN</name>
<comment type="caution">
    <text evidence="9">The sequence shown here is derived from an EMBL/GenBank/DDBJ whole genome shotgun (WGS) entry which is preliminary data.</text>
</comment>
<dbReference type="Gene3D" id="3.10.450.350">
    <property type="match status" value="1"/>
</dbReference>
<accession>A0ABV6D0R6</accession>
<dbReference type="RefSeq" id="WP_379488868.1">
    <property type="nucleotide sequence ID" value="NZ_JBHLWK010000025.1"/>
</dbReference>
<keyword evidence="4 9" id="KW-0378">Hydrolase</keyword>
<dbReference type="Proteomes" id="UP001589798">
    <property type="component" value="Unassembled WGS sequence"/>
</dbReference>
<dbReference type="EMBL" id="JBHLWK010000025">
    <property type="protein sequence ID" value="MFC0206247.1"/>
    <property type="molecule type" value="Genomic_DNA"/>
</dbReference>
<evidence type="ECO:0000259" key="8">
    <source>
        <dbReference type="Pfam" id="PF01551"/>
    </source>
</evidence>
<evidence type="ECO:0000256" key="5">
    <source>
        <dbReference type="ARBA" id="ARBA00022833"/>
    </source>
</evidence>
<feature type="domain" description="M23ase beta-sheet core" evidence="8">
    <location>
        <begin position="395"/>
        <end position="490"/>
    </location>
</feature>
<dbReference type="PANTHER" id="PTHR21666">
    <property type="entry name" value="PEPTIDASE-RELATED"/>
    <property type="match status" value="1"/>
</dbReference>
<evidence type="ECO:0000256" key="3">
    <source>
        <dbReference type="ARBA" id="ARBA00022723"/>
    </source>
</evidence>
<gene>
    <name evidence="9" type="ORF">ACFFJC_18430</name>
</gene>
<feature type="compositionally biased region" description="Gly residues" evidence="7">
    <location>
        <begin position="534"/>
        <end position="548"/>
    </location>
</feature>
<dbReference type="Gene3D" id="2.70.70.10">
    <property type="entry name" value="Glucose Permease (Domain IIA)"/>
    <property type="match status" value="1"/>
</dbReference>
<evidence type="ECO:0000256" key="4">
    <source>
        <dbReference type="ARBA" id="ARBA00022801"/>
    </source>
</evidence>